<evidence type="ECO:0000256" key="5">
    <source>
        <dbReference type="ARBA" id="ARBA00022898"/>
    </source>
</evidence>
<dbReference type="SUPFAM" id="SSF53383">
    <property type="entry name" value="PLP-dependent transferases"/>
    <property type="match status" value="1"/>
</dbReference>
<evidence type="ECO:0000256" key="2">
    <source>
        <dbReference type="ARBA" id="ARBA00008954"/>
    </source>
</evidence>
<dbReference type="eggNOG" id="COG0160">
    <property type="taxonomic scope" value="Bacteria"/>
</dbReference>
<dbReference type="AlphaFoldDB" id="R8B0V3"/>
<dbReference type="UniPathway" id="UPA00067">
    <property type="reaction ID" value="UER00121"/>
</dbReference>
<dbReference type="GO" id="GO:0030170">
    <property type="term" value="F:pyridoxal phosphate binding"/>
    <property type="evidence" value="ECO:0007669"/>
    <property type="project" value="InterPro"/>
</dbReference>
<keyword evidence="3 7" id="KW-0032">Aminotransferase</keyword>
<keyword evidence="4 7" id="KW-0808">Transferase</keyword>
<comment type="cofactor">
    <cofactor evidence="1 7">
        <name>pyridoxal 5'-phosphate</name>
        <dbReference type="ChEBI" id="CHEBI:597326"/>
    </cofactor>
</comment>
<comment type="catalytic activity">
    <reaction evidence="7">
        <text>L-2,4-diaminobutanoate + 2-oxoglutarate = L-aspartate 4-semialdehyde + L-glutamate</text>
        <dbReference type="Rhea" id="RHEA:11160"/>
        <dbReference type="ChEBI" id="CHEBI:16810"/>
        <dbReference type="ChEBI" id="CHEBI:29985"/>
        <dbReference type="ChEBI" id="CHEBI:58761"/>
        <dbReference type="ChEBI" id="CHEBI:537519"/>
        <dbReference type="EC" id="2.6.1.76"/>
    </reaction>
</comment>
<evidence type="ECO:0000256" key="1">
    <source>
        <dbReference type="ARBA" id="ARBA00001933"/>
    </source>
</evidence>
<dbReference type="PIRSF" id="PIRSF000521">
    <property type="entry name" value="Transaminase_4ab_Lys_Orn"/>
    <property type="match status" value="1"/>
</dbReference>
<dbReference type="GO" id="GO:0045303">
    <property type="term" value="F:diaminobutyrate-2-oxoglutarate transaminase activity"/>
    <property type="evidence" value="ECO:0007669"/>
    <property type="project" value="UniProtKB-EC"/>
</dbReference>
<evidence type="ECO:0000256" key="7">
    <source>
        <dbReference type="RuleBase" id="RU365034"/>
    </source>
</evidence>
<keyword evidence="5 6" id="KW-0663">Pyridoxal phosphate</keyword>
<proteinExistence type="inferred from homology"/>
<dbReference type="EC" id="2.6.1.76" evidence="7"/>
<dbReference type="NCBIfam" id="TIGR00709">
    <property type="entry name" value="dat"/>
    <property type="match status" value="1"/>
</dbReference>
<dbReference type="Proteomes" id="UP000016540">
    <property type="component" value="Unassembled WGS sequence"/>
</dbReference>
<dbReference type="Gene3D" id="3.90.1150.10">
    <property type="entry name" value="Aspartate Aminotransferase, domain 1"/>
    <property type="match status" value="1"/>
</dbReference>
<protein>
    <recommendedName>
        <fullName evidence="7">Diaminobutyrate--2-oxoglutarate transaminase</fullName>
        <ecNumber evidence="7">2.6.1.76</ecNumber>
    </recommendedName>
    <alternativeName>
        <fullName evidence="7">DABA aminotransferase</fullName>
    </alternativeName>
</protein>
<dbReference type="HOGENOM" id="CLU_016922_10_0_6"/>
<comment type="pathway">
    <text evidence="7">Amine and polyamine biosynthesis; ectoine biosynthesis; L-ectoine from L-aspartate 4-semialdehyde: step 1/3.</text>
</comment>
<dbReference type="InterPro" id="IPR012773">
    <property type="entry name" value="Ectoine_EctB"/>
</dbReference>
<dbReference type="PROSITE" id="PS00600">
    <property type="entry name" value="AA_TRANSFER_CLASS_3"/>
    <property type="match status" value="1"/>
</dbReference>
<gene>
    <name evidence="8" type="ORF">MARLIPOL_11211</name>
</gene>
<dbReference type="InterPro" id="IPR049704">
    <property type="entry name" value="Aminotrans_3_PPA_site"/>
</dbReference>
<dbReference type="Gene3D" id="3.40.640.10">
    <property type="entry name" value="Type I PLP-dependent aspartate aminotransferase-like (Major domain)"/>
    <property type="match status" value="1"/>
</dbReference>
<evidence type="ECO:0000256" key="6">
    <source>
        <dbReference type="RuleBase" id="RU003560"/>
    </source>
</evidence>
<dbReference type="Pfam" id="PF00202">
    <property type="entry name" value="Aminotran_3"/>
    <property type="match status" value="1"/>
</dbReference>
<keyword evidence="9" id="KW-1185">Reference proteome</keyword>
<dbReference type="NCBIfam" id="TIGR02407">
    <property type="entry name" value="ectoine_ectB"/>
    <property type="match status" value="1"/>
</dbReference>
<reference evidence="8 9" key="1">
    <citation type="journal article" date="2013" name="Genome Announc.">
        <title>Draft Genome Sequence of the Moderately Halophilic Bacterium Marinobacter lipolyticus Strain SM19.</title>
        <authorList>
            <person name="Papke R.T."/>
            <person name="de la Haba R.R."/>
            <person name="Infante-Dominguez C."/>
            <person name="Perez D."/>
            <person name="Sanchez-Porro C."/>
            <person name="Lapierre P."/>
            <person name="Ventosa A."/>
        </authorList>
    </citation>
    <scope>NUCLEOTIDE SEQUENCE [LARGE SCALE GENOMIC DNA]</scope>
    <source>
        <strain evidence="8 9">SM19</strain>
    </source>
</reference>
<evidence type="ECO:0000256" key="4">
    <source>
        <dbReference type="ARBA" id="ARBA00022679"/>
    </source>
</evidence>
<dbReference type="InterPro" id="IPR015424">
    <property type="entry name" value="PyrdxlP-dep_Trfase"/>
</dbReference>
<name>R8B0V3_9GAMM</name>
<dbReference type="PANTHER" id="PTHR43552">
    <property type="entry name" value="DIAMINOBUTYRATE--2-OXOGLUTARATE AMINOTRANSFERASE"/>
    <property type="match status" value="1"/>
</dbReference>
<dbReference type="GO" id="GO:0047307">
    <property type="term" value="F:diaminobutyrate-pyruvate transaminase activity"/>
    <property type="evidence" value="ECO:0007669"/>
    <property type="project" value="InterPro"/>
</dbReference>
<sequence length="449" mass="48961">MCGWLIVTEPDGQPHIYLEPDMLRGKTMELFKSTESEVRVYSRAFPVIFNRAKNAHLYTEDGKEYLDFLAGAGSLNYGHNNDILKKALLEYIEADGVSQGLDLFTTAKHDFIESYKNHILDPRGLDYKIQFTGPTGTNCVEAAMKLARKVKGRSGIISFTNGFHGVTMGAVAATGNKHHRGGVGTPLGNVDFMFYDGYLGDDVDTLEIMDKLLSDSSSGVELPAAVIVEAVQGEGGLNAARAEWLKGLSELCKKHDILLILDDIQAGNGRTGEFFSFEFAGIKPDIVTVSKSLSGYGLPMALVLFKPELDVWSSGEHNGTFRGNNMAFVTARAAVETYWKDDAFANEVKAKTKVLGDALQAICDKYPGEFKLKGRGLMRGIEATHADVTGPITKRAFEHGLIIETSGPNDEVIKCLMPLTTSEEDLKKGAELLARSVDEIMQEGISKAS</sequence>
<dbReference type="NCBIfam" id="NF006733">
    <property type="entry name" value="PRK09264.1"/>
    <property type="match status" value="1"/>
</dbReference>
<evidence type="ECO:0000313" key="9">
    <source>
        <dbReference type="Proteomes" id="UP000016540"/>
    </source>
</evidence>
<comment type="caution">
    <text evidence="8">The sequence shown here is derived from an EMBL/GenBank/DDBJ whole genome shotgun (WGS) entry which is preliminary data.</text>
</comment>
<dbReference type="GO" id="GO:0019491">
    <property type="term" value="P:ectoine biosynthetic process"/>
    <property type="evidence" value="ECO:0007669"/>
    <property type="project" value="UniProtKB-UniPathway"/>
</dbReference>
<comment type="function">
    <text evidence="7">Catalyzes reversively the conversion of L-aspartate beta-semialdehyde (ASA) to L-2,4-diaminobutyrate (DABA) by transamination with L-glutamate.</text>
</comment>
<evidence type="ECO:0000313" key="8">
    <source>
        <dbReference type="EMBL" id="EON92187.1"/>
    </source>
</evidence>
<comment type="similarity">
    <text evidence="2 6">Belongs to the class-III pyridoxal-phosphate-dependent aminotransferase family.</text>
</comment>
<dbReference type="PANTHER" id="PTHR43552:SF2">
    <property type="entry name" value="DIAMINOBUTYRATE--2-OXOGLUTARATE TRANSAMINASE"/>
    <property type="match status" value="1"/>
</dbReference>
<evidence type="ECO:0000256" key="3">
    <source>
        <dbReference type="ARBA" id="ARBA00022576"/>
    </source>
</evidence>
<dbReference type="InterPro" id="IPR015421">
    <property type="entry name" value="PyrdxlP-dep_Trfase_major"/>
</dbReference>
<dbReference type="PATRIC" id="fig|1318628.3.peg.2238"/>
<dbReference type="InterPro" id="IPR015422">
    <property type="entry name" value="PyrdxlP-dep_Trfase_small"/>
</dbReference>
<dbReference type="EMBL" id="ASAD01000011">
    <property type="protein sequence ID" value="EON92187.1"/>
    <property type="molecule type" value="Genomic_DNA"/>
</dbReference>
<accession>R8B0V3</accession>
<dbReference type="CDD" id="cd00610">
    <property type="entry name" value="OAT_like"/>
    <property type="match status" value="1"/>
</dbReference>
<dbReference type="STRING" id="1318628.MARLIPOL_11211"/>
<dbReference type="InterPro" id="IPR005814">
    <property type="entry name" value="Aminotrans_3"/>
</dbReference>
<organism evidence="8 9">
    <name type="scientific">Marinobacter lipolyticus SM19</name>
    <dbReference type="NCBI Taxonomy" id="1318628"/>
    <lineage>
        <taxon>Bacteria</taxon>
        <taxon>Pseudomonadati</taxon>
        <taxon>Pseudomonadota</taxon>
        <taxon>Gammaproteobacteria</taxon>
        <taxon>Pseudomonadales</taxon>
        <taxon>Marinobacteraceae</taxon>
        <taxon>Marinobacter</taxon>
    </lineage>
</organism>
<dbReference type="InterPro" id="IPR004637">
    <property type="entry name" value="Dat"/>
</dbReference>